<protein>
    <submittedName>
        <fullName evidence="8">CMGC/MAPK protein kinase</fullName>
    </submittedName>
</protein>
<evidence type="ECO:0000256" key="5">
    <source>
        <dbReference type="ARBA" id="ARBA00022840"/>
    </source>
</evidence>
<evidence type="ECO:0000313" key="8">
    <source>
        <dbReference type="EMBL" id="KNC51577.1"/>
    </source>
</evidence>
<feature type="domain" description="Protein kinase" evidence="7">
    <location>
        <begin position="22"/>
        <end position="334"/>
    </location>
</feature>
<dbReference type="Gene3D" id="1.10.510.10">
    <property type="entry name" value="Transferase(Phosphotransferase) domain 1"/>
    <property type="match status" value="1"/>
</dbReference>
<dbReference type="InterPro" id="IPR017441">
    <property type="entry name" value="Protein_kinase_ATP_BS"/>
</dbReference>
<evidence type="ECO:0000313" key="9">
    <source>
        <dbReference type="Proteomes" id="UP000054408"/>
    </source>
</evidence>
<dbReference type="EMBL" id="GL349468">
    <property type="protein sequence ID" value="KNC51577.1"/>
    <property type="molecule type" value="Genomic_DNA"/>
</dbReference>
<dbReference type="Pfam" id="PF00069">
    <property type="entry name" value="Pkinase"/>
    <property type="match status" value="1"/>
</dbReference>
<dbReference type="PROSITE" id="PS50011">
    <property type="entry name" value="PROTEIN_KINASE_DOM"/>
    <property type="match status" value="1"/>
</dbReference>
<evidence type="ECO:0000256" key="4">
    <source>
        <dbReference type="ARBA" id="ARBA00022777"/>
    </source>
</evidence>
<keyword evidence="4 8" id="KW-0418">Kinase</keyword>
<name>A0A0L0DGY8_THETB</name>
<dbReference type="GO" id="GO:0004707">
    <property type="term" value="F:MAP kinase activity"/>
    <property type="evidence" value="ECO:0007669"/>
    <property type="project" value="InterPro"/>
</dbReference>
<keyword evidence="1" id="KW-0723">Serine/threonine-protein kinase</keyword>
<dbReference type="OMA" id="VWDDCED"/>
<evidence type="ECO:0000256" key="1">
    <source>
        <dbReference type="ARBA" id="ARBA00022527"/>
    </source>
</evidence>
<dbReference type="PANTHER" id="PTHR24055">
    <property type="entry name" value="MITOGEN-ACTIVATED PROTEIN KINASE"/>
    <property type="match status" value="1"/>
</dbReference>
<dbReference type="PROSITE" id="PS01351">
    <property type="entry name" value="MAPK"/>
    <property type="match status" value="1"/>
</dbReference>
<dbReference type="InterPro" id="IPR011009">
    <property type="entry name" value="Kinase-like_dom_sf"/>
</dbReference>
<dbReference type="RefSeq" id="XP_013755979.1">
    <property type="nucleotide sequence ID" value="XM_013900525.1"/>
</dbReference>
<dbReference type="eggNOG" id="KOG0660">
    <property type="taxonomic scope" value="Eukaryota"/>
</dbReference>
<dbReference type="InterPro" id="IPR000719">
    <property type="entry name" value="Prot_kinase_dom"/>
</dbReference>
<dbReference type="InterPro" id="IPR050117">
    <property type="entry name" value="MAPK"/>
</dbReference>
<reference evidence="8 9" key="1">
    <citation type="submission" date="2010-05" db="EMBL/GenBank/DDBJ databases">
        <title>The Genome Sequence of Thecamonas trahens ATCC 50062.</title>
        <authorList>
            <consortium name="The Broad Institute Genome Sequencing Platform"/>
            <person name="Russ C."/>
            <person name="Cuomo C."/>
            <person name="Shea T."/>
            <person name="Young S.K."/>
            <person name="Zeng Q."/>
            <person name="Koehrsen M."/>
            <person name="Haas B."/>
            <person name="Borodovsky M."/>
            <person name="Guigo R."/>
            <person name="Alvarado L."/>
            <person name="Berlin A."/>
            <person name="Bochicchio J."/>
            <person name="Borenstein D."/>
            <person name="Chapman S."/>
            <person name="Chen Z."/>
            <person name="Freedman E."/>
            <person name="Gellesch M."/>
            <person name="Goldberg J."/>
            <person name="Griggs A."/>
            <person name="Gujja S."/>
            <person name="Heilman E."/>
            <person name="Heiman D."/>
            <person name="Hepburn T."/>
            <person name="Howarth C."/>
            <person name="Jen D."/>
            <person name="Larson L."/>
            <person name="Mehta T."/>
            <person name="Park D."/>
            <person name="Pearson M."/>
            <person name="Roberts A."/>
            <person name="Saif S."/>
            <person name="Shenoy N."/>
            <person name="Sisk P."/>
            <person name="Stolte C."/>
            <person name="Sykes S."/>
            <person name="Thomson T."/>
            <person name="Walk T."/>
            <person name="White J."/>
            <person name="Yandava C."/>
            <person name="Burger G."/>
            <person name="Gray M.W."/>
            <person name="Holland P.W.H."/>
            <person name="King N."/>
            <person name="Lang F.B.F."/>
            <person name="Roger A.J."/>
            <person name="Ruiz-Trillo I."/>
            <person name="Lander E."/>
            <person name="Nusbaum C."/>
        </authorList>
    </citation>
    <scope>NUCLEOTIDE SEQUENCE [LARGE SCALE GENOMIC DNA]</scope>
    <source>
        <strain evidence="8 9">ATCC 50062</strain>
    </source>
</reference>
<keyword evidence="3 6" id="KW-0547">Nucleotide-binding</keyword>
<dbReference type="GeneID" id="25566393"/>
<dbReference type="FunFam" id="1.10.510.10:FF:000040">
    <property type="entry name" value="Mitogen-activated protein kinase"/>
    <property type="match status" value="1"/>
</dbReference>
<evidence type="ECO:0000256" key="3">
    <source>
        <dbReference type="ARBA" id="ARBA00022741"/>
    </source>
</evidence>
<keyword evidence="9" id="KW-1185">Reference proteome</keyword>
<keyword evidence="5 6" id="KW-0067">ATP-binding</keyword>
<organism evidence="8 9">
    <name type="scientific">Thecamonas trahens ATCC 50062</name>
    <dbReference type="NCBI Taxonomy" id="461836"/>
    <lineage>
        <taxon>Eukaryota</taxon>
        <taxon>Apusozoa</taxon>
        <taxon>Apusomonadida</taxon>
        <taxon>Apusomonadidae</taxon>
        <taxon>Thecamonas</taxon>
    </lineage>
</organism>
<dbReference type="InterPro" id="IPR003527">
    <property type="entry name" value="MAP_kinase_CS"/>
</dbReference>
<dbReference type="OrthoDB" id="192887at2759"/>
<gene>
    <name evidence="8" type="ORF">AMSG_07479</name>
</gene>
<evidence type="ECO:0000256" key="2">
    <source>
        <dbReference type="ARBA" id="ARBA00022679"/>
    </source>
</evidence>
<sequence length="406" mass="45643">MAANKVRYTIGDSIVFDVDSRYKITGALGKGAFGTVVKGVDTSSGEEVAIKKINPFVHVVDAKRTLRELKILAQLDHPNIISLKDIMSIPHGITDTFQDLYVVTDLMETDLHQIIQSDQPLEEAHLKYFMYQLFKGLKYLHSANTLHRDLKPSNLLVNADSQLKICDFGLSRVDEAAVADELDALAPGDAPADMNVAGASDSAVYTEYVVTRWYRAPEVICDRRAYGKPVDIWSAGCILAEMLGRTVLLPGRDQVQQLALTLELVGTPADDVIDSILNKNARRYVKSYRKVERKPFGELFPRASAEAIDLLETLLQWNPLDRPTAEEALEHPFLQDYRNEADEKKSKDKFLQFDFEQTKLSIPTIRRLVYNEMLFFHPELGEHIPSTSERVLALTDDELATMDDSA</sequence>
<keyword evidence="2" id="KW-0808">Transferase</keyword>
<dbReference type="Gene3D" id="3.30.200.20">
    <property type="entry name" value="Phosphorylase Kinase, domain 1"/>
    <property type="match status" value="1"/>
</dbReference>
<proteinExistence type="predicted"/>
<dbReference type="PROSITE" id="PS00107">
    <property type="entry name" value="PROTEIN_KINASE_ATP"/>
    <property type="match status" value="1"/>
</dbReference>
<accession>A0A0L0DGY8</accession>
<dbReference type="FunFam" id="3.30.200.20:FF:000046">
    <property type="entry name" value="Mitogen-activated protein kinase"/>
    <property type="match status" value="1"/>
</dbReference>
<dbReference type="CDD" id="cd07834">
    <property type="entry name" value="STKc_MAPK"/>
    <property type="match status" value="1"/>
</dbReference>
<dbReference type="SMART" id="SM00220">
    <property type="entry name" value="S_TKc"/>
    <property type="match status" value="1"/>
</dbReference>
<evidence type="ECO:0000256" key="6">
    <source>
        <dbReference type="PROSITE-ProRule" id="PRU10141"/>
    </source>
</evidence>
<dbReference type="GO" id="GO:0005524">
    <property type="term" value="F:ATP binding"/>
    <property type="evidence" value="ECO:0007669"/>
    <property type="project" value="UniProtKB-UniRule"/>
</dbReference>
<dbReference type="AlphaFoldDB" id="A0A0L0DGY8"/>
<dbReference type="Proteomes" id="UP000054408">
    <property type="component" value="Unassembled WGS sequence"/>
</dbReference>
<dbReference type="STRING" id="461836.A0A0L0DGY8"/>
<feature type="binding site" evidence="6">
    <location>
        <position position="52"/>
    </location>
    <ligand>
        <name>ATP</name>
        <dbReference type="ChEBI" id="CHEBI:30616"/>
    </ligand>
</feature>
<dbReference type="SUPFAM" id="SSF56112">
    <property type="entry name" value="Protein kinase-like (PK-like)"/>
    <property type="match status" value="1"/>
</dbReference>
<evidence type="ECO:0000259" key="7">
    <source>
        <dbReference type="PROSITE" id="PS50011"/>
    </source>
</evidence>